<dbReference type="Pfam" id="PF03816">
    <property type="entry name" value="LytR_cpsA_psr"/>
    <property type="match status" value="1"/>
</dbReference>
<gene>
    <name evidence="7" type="ORF">ACFOGI_06880</name>
</gene>
<dbReference type="EMBL" id="JBHRSA010000029">
    <property type="protein sequence ID" value="MFC3039973.1"/>
    <property type="molecule type" value="Genomic_DNA"/>
</dbReference>
<proteinExistence type="inferred from homology"/>
<comment type="similarity">
    <text evidence="1">Belongs to the LytR/CpsA/Psr (LCP) family.</text>
</comment>
<dbReference type="RefSeq" id="WP_390270470.1">
    <property type="nucleotide sequence ID" value="NZ_JBHRSA010000029.1"/>
</dbReference>
<keyword evidence="4" id="KW-1133">Transmembrane helix</keyword>
<comment type="caution">
    <text evidence="7">The sequence shown here is derived from an EMBL/GenBank/DDBJ whole genome shotgun (WGS) entry which is preliminary data.</text>
</comment>
<dbReference type="PANTHER" id="PTHR33392:SF3">
    <property type="entry name" value="POLYISOPRENYL-TEICHOIC ACID--PEPTIDOGLYCAN TEICHOIC ACID TRANSFERASE TAGT"/>
    <property type="match status" value="1"/>
</dbReference>
<sequence length="341" mass="38164">MARKRPKSLFSIKKILAACALLLLLIIGTGAGYALSLYQSTSEMVEESHQTSGRENETSDLRDQPVDPVEDNVSVLFIGVDNSEHRDQSQSRSDALLLATFNKDENSVKLLSIPRDSYTYIPEVGYSTKINHAHAFGGAEATIETVEQFMKVPVDYYVQMNFDAFVDVVNAIGGITYDVPYEFKESDSDDDKKAIHLYPGVQRLNGEEALAMARTRKHDSDLARGQRQQEILKAIVDKATSSSSVFKIDELVEAVGNHMETNLTFPEMRGFLSYGLDENVEIDTMQLDGSGGFGNNGAWYYYVNEENKLKIQETLQEHLELQSESQSNNLAEDDQNDNNVY</sequence>
<dbReference type="NCBIfam" id="TIGR00350">
    <property type="entry name" value="lytR_cpsA_psr"/>
    <property type="match status" value="1"/>
</dbReference>
<keyword evidence="3" id="KW-0735">Signal-anchor</keyword>
<reference evidence="8" key="1">
    <citation type="journal article" date="2019" name="Int. J. Syst. Evol. Microbiol.">
        <title>The Global Catalogue of Microorganisms (GCM) 10K type strain sequencing project: providing services to taxonomists for standard genome sequencing and annotation.</title>
        <authorList>
            <consortium name="The Broad Institute Genomics Platform"/>
            <consortium name="The Broad Institute Genome Sequencing Center for Infectious Disease"/>
            <person name="Wu L."/>
            <person name="Ma J."/>
        </authorList>
    </citation>
    <scope>NUCLEOTIDE SEQUENCE [LARGE SCALE GENOMIC DNA]</scope>
    <source>
        <strain evidence="8">KCTC 13128</strain>
    </source>
</reference>
<feature type="region of interest" description="Disordered" evidence="5">
    <location>
        <begin position="322"/>
        <end position="341"/>
    </location>
</feature>
<evidence type="ECO:0000313" key="8">
    <source>
        <dbReference type="Proteomes" id="UP001595279"/>
    </source>
</evidence>
<keyword evidence="4" id="KW-0472">Membrane</keyword>
<keyword evidence="2" id="KW-0812">Transmembrane</keyword>
<feature type="region of interest" description="Disordered" evidence="5">
    <location>
        <begin position="46"/>
        <end position="67"/>
    </location>
</feature>
<evidence type="ECO:0000256" key="3">
    <source>
        <dbReference type="ARBA" id="ARBA00022968"/>
    </source>
</evidence>
<evidence type="ECO:0000256" key="2">
    <source>
        <dbReference type="ARBA" id="ARBA00022692"/>
    </source>
</evidence>
<evidence type="ECO:0000313" key="7">
    <source>
        <dbReference type="EMBL" id="MFC3039973.1"/>
    </source>
</evidence>
<dbReference type="PANTHER" id="PTHR33392">
    <property type="entry name" value="POLYISOPRENYL-TEICHOIC ACID--PEPTIDOGLYCAN TEICHOIC ACID TRANSFERASE TAGU"/>
    <property type="match status" value="1"/>
</dbReference>
<feature type="domain" description="Cell envelope-related transcriptional attenuator" evidence="6">
    <location>
        <begin position="92"/>
        <end position="240"/>
    </location>
</feature>
<organism evidence="7 8">
    <name type="scientific">Virgibacillus xinjiangensis</name>
    <dbReference type="NCBI Taxonomy" id="393090"/>
    <lineage>
        <taxon>Bacteria</taxon>
        <taxon>Bacillati</taxon>
        <taxon>Bacillota</taxon>
        <taxon>Bacilli</taxon>
        <taxon>Bacillales</taxon>
        <taxon>Bacillaceae</taxon>
        <taxon>Virgibacillus</taxon>
    </lineage>
</organism>
<protein>
    <submittedName>
        <fullName evidence="7">LCP family protein</fullName>
    </submittedName>
</protein>
<dbReference type="Gene3D" id="3.40.630.190">
    <property type="entry name" value="LCP protein"/>
    <property type="match status" value="1"/>
</dbReference>
<evidence type="ECO:0000259" key="6">
    <source>
        <dbReference type="Pfam" id="PF03816"/>
    </source>
</evidence>
<accession>A0ABV7CUM2</accession>
<evidence type="ECO:0000256" key="5">
    <source>
        <dbReference type="SAM" id="MobiDB-lite"/>
    </source>
</evidence>
<evidence type="ECO:0000256" key="4">
    <source>
        <dbReference type="ARBA" id="ARBA00022989"/>
    </source>
</evidence>
<keyword evidence="8" id="KW-1185">Reference proteome</keyword>
<dbReference type="Proteomes" id="UP001595279">
    <property type="component" value="Unassembled WGS sequence"/>
</dbReference>
<evidence type="ECO:0000256" key="1">
    <source>
        <dbReference type="ARBA" id="ARBA00006068"/>
    </source>
</evidence>
<name>A0ABV7CUM2_9BACI</name>
<dbReference type="InterPro" id="IPR004474">
    <property type="entry name" value="LytR_CpsA_psr"/>
</dbReference>
<feature type="compositionally biased region" description="Basic and acidic residues" evidence="5">
    <location>
        <begin position="46"/>
        <end position="65"/>
    </location>
</feature>
<feature type="compositionally biased region" description="Acidic residues" evidence="5">
    <location>
        <begin position="331"/>
        <end position="341"/>
    </location>
</feature>
<dbReference type="InterPro" id="IPR050922">
    <property type="entry name" value="LytR/CpsA/Psr_CW_biosynth"/>
</dbReference>